<organism evidence="9 10">
    <name type="scientific">Actinomadura geliboluensis</name>
    <dbReference type="NCBI Taxonomy" id="882440"/>
    <lineage>
        <taxon>Bacteria</taxon>
        <taxon>Bacillati</taxon>
        <taxon>Actinomycetota</taxon>
        <taxon>Actinomycetes</taxon>
        <taxon>Streptosporangiales</taxon>
        <taxon>Thermomonosporaceae</taxon>
        <taxon>Actinomadura</taxon>
    </lineage>
</organism>
<dbReference type="InterPro" id="IPR051907">
    <property type="entry name" value="DoxX-like_oxidoreductase"/>
</dbReference>
<dbReference type="Pfam" id="PF07681">
    <property type="entry name" value="DoxX"/>
    <property type="match status" value="1"/>
</dbReference>
<evidence type="ECO:0000313" key="9">
    <source>
        <dbReference type="EMBL" id="TMR31939.1"/>
    </source>
</evidence>
<dbReference type="PANTHER" id="PTHR33452">
    <property type="entry name" value="OXIDOREDUCTASE CATD-RELATED"/>
    <property type="match status" value="1"/>
</dbReference>
<keyword evidence="6 8" id="KW-0472">Membrane</keyword>
<feature type="region of interest" description="Disordered" evidence="7">
    <location>
        <begin position="172"/>
        <end position="196"/>
    </location>
</feature>
<comment type="similarity">
    <text evidence="2">Belongs to the DoxX family.</text>
</comment>
<dbReference type="GO" id="GO:0005886">
    <property type="term" value="C:plasma membrane"/>
    <property type="evidence" value="ECO:0007669"/>
    <property type="project" value="UniProtKB-SubCell"/>
</dbReference>
<dbReference type="Proteomes" id="UP000305238">
    <property type="component" value="Unassembled WGS sequence"/>
</dbReference>
<evidence type="ECO:0000256" key="5">
    <source>
        <dbReference type="ARBA" id="ARBA00022989"/>
    </source>
</evidence>
<evidence type="ECO:0000256" key="1">
    <source>
        <dbReference type="ARBA" id="ARBA00004651"/>
    </source>
</evidence>
<evidence type="ECO:0000256" key="8">
    <source>
        <dbReference type="SAM" id="Phobius"/>
    </source>
</evidence>
<feature type="transmembrane region" description="Helical" evidence="8">
    <location>
        <begin position="108"/>
        <end position="130"/>
    </location>
</feature>
<comment type="caution">
    <text evidence="9">The sequence shown here is derived from an EMBL/GenBank/DDBJ whole genome shotgun (WGS) entry which is preliminary data.</text>
</comment>
<keyword evidence="3" id="KW-1003">Cell membrane</keyword>
<protein>
    <submittedName>
        <fullName evidence="9">DoxX family protein</fullName>
    </submittedName>
</protein>
<feature type="transmembrane region" description="Helical" evidence="8">
    <location>
        <begin position="54"/>
        <end position="72"/>
    </location>
</feature>
<dbReference type="OrthoDB" id="346004at2"/>
<evidence type="ECO:0000313" key="10">
    <source>
        <dbReference type="Proteomes" id="UP000305238"/>
    </source>
</evidence>
<keyword evidence="10" id="KW-1185">Reference proteome</keyword>
<sequence length="196" mass="19278">MAVEAVGGDIAALVLRVSVGGTLLAHGWNHAFGGGKIEGTAGWFESMGLRPGRLHALMATGTELGAGILLILGLLTPLAAAGAVGTMAVALITAHLRNGFFIFRPGQGYEYVLMIIMVACAAGALGGGAVSLDRALGVDGDLSGWTGLAVTALAGGIGAALLLAVFWRPAKEPAGESDGASDGASAGEPAGESAAE</sequence>
<comment type="subcellular location">
    <subcellularLocation>
        <location evidence="1">Cell membrane</location>
        <topology evidence="1">Multi-pass membrane protein</topology>
    </subcellularLocation>
</comment>
<evidence type="ECO:0000256" key="7">
    <source>
        <dbReference type="SAM" id="MobiDB-lite"/>
    </source>
</evidence>
<gene>
    <name evidence="9" type="ORF">ETD96_30795</name>
</gene>
<evidence type="ECO:0000256" key="4">
    <source>
        <dbReference type="ARBA" id="ARBA00022692"/>
    </source>
</evidence>
<keyword evidence="4 8" id="KW-0812">Transmembrane</keyword>
<feature type="transmembrane region" description="Helical" evidence="8">
    <location>
        <begin position="142"/>
        <end position="167"/>
    </location>
</feature>
<name>A0A5S4GGC9_9ACTN</name>
<dbReference type="AlphaFoldDB" id="A0A5S4GGC9"/>
<reference evidence="9 10" key="1">
    <citation type="submission" date="2019-05" db="EMBL/GenBank/DDBJ databases">
        <title>Draft genome sequence of Actinomadura geliboluensis A8036.</title>
        <authorList>
            <person name="Saricaoglu S."/>
            <person name="Isik K."/>
        </authorList>
    </citation>
    <scope>NUCLEOTIDE SEQUENCE [LARGE SCALE GENOMIC DNA]</scope>
    <source>
        <strain evidence="9 10">A8036</strain>
    </source>
</reference>
<evidence type="ECO:0000256" key="2">
    <source>
        <dbReference type="ARBA" id="ARBA00006679"/>
    </source>
</evidence>
<proteinExistence type="inferred from homology"/>
<dbReference type="EMBL" id="VCKZ01000285">
    <property type="protein sequence ID" value="TMR31939.1"/>
    <property type="molecule type" value="Genomic_DNA"/>
</dbReference>
<dbReference type="RefSeq" id="WP_138640000.1">
    <property type="nucleotide sequence ID" value="NZ_VCKZ01000285.1"/>
</dbReference>
<evidence type="ECO:0000256" key="6">
    <source>
        <dbReference type="ARBA" id="ARBA00023136"/>
    </source>
</evidence>
<feature type="transmembrane region" description="Helical" evidence="8">
    <location>
        <begin position="78"/>
        <end position="96"/>
    </location>
</feature>
<accession>A0A5S4GGC9</accession>
<feature type="compositionally biased region" description="Low complexity" evidence="7">
    <location>
        <begin position="176"/>
        <end position="196"/>
    </location>
</feature>
<evidence type="ECO:0000256" key="3">
    <source>
        <dbReference type="ARBA" id="ARBA00022475"/>
    </source>
</evidence>
<dbReference type="InterPro" id="IPR032808">
    <property type="entry name" value="DoxX"/>
</dbReference>
<dbReference type="PANTHER" id="PTHR33452:SF1">
    <property type="entry name" value="INNER MEMBRANE PROTEIN YPHA-RELATED"/>
    <property type="match status" value="1"/>
</dbReference>
<keyword evidence="5 8" id="KW-1133">Transmembrane helix</keyword>